<feature type="region of interest" description="Disordered" evidence="1">
    <location>
        <begin position="185"/>
        <end position="243"/>
    </location>
</feature>
<comment type="caution">
    <text evidence="2">The sequence shown here is derived from an EMBL/GenBank/DDBJ whole genome shotgun (WGS) entry which is preliminary data.</text>
</comment>
<feature type="region of interest" description="Disordered" evidence="1">
    <location>
        <begin position="99"/>
        <end position="147"/>
    </location>
</feature>
<name>A0AAV4QS64_CAEEX</name>
<evidence type="ECO:0000256" key="1">
    <source>
        <dbReference type="SAM" id="MobiDB-lite"/>
    </source>
</evidence>
<proteinExistence type="predicted"/>
<feature type="compositionally biased region" description="Basic and acidic residues" evidence="1">
    <location>
        <begin position="136"/>
        <end position="147"/>
    </location>
</feature>
<sequence length="243" mass="27795">MELNKTCPSSVVSLNITNFIDSNTEWPSTTDVGEHLEMKQDSNSTINPRKRRNSESNDWKDLYFLSREYLREILEMLVSEKYGESVSNDSISKINLHRPFSSASSSHSSKESNLTQSMKNSSSESSKTVKESAGIHSEHADQSKSSEEIVHFRSMLQNENKDSHFEHDSRNHNCDCHKEDIAKEKQIEKNISHSSNSDNKTGETVLKYRSKQEDSKMDAKLEEDKIQQANLKENNRNGSSFQK</sequence>
<protein>
    <submittedName>
        <fullName evidence="2">Uncharacterized protein</fullName>
    </submittedName>
</protein>
<organism evidence="2 3">
    <name type="scientific">Caerostris extrusa</name>
    <name type="common">Bark spider</name>
    <name type="synonym">Caerostris bankana</name>
    <dbReference type="NCBI Taxonomy" id="172846"/>
    <lineage>
        <taxon>Eukaryota</taxon>
        <taxon>Metazoa</taxon>
        <taxon>Ecdysozoa</taxon>
        <taxon>Arthropoda</taxon>
        <taxon>Chelicerata</taxon>
        <taxon>Arachnida</taxon>
        <taxon>Araneae</taxon>
        <taxon>Araneomorphae</taxon>
        <taxon>Entelegynae</taxon>
        <taxon>Araneoidea</taxon>
        <taxon>Araneidae</taxon>
        <taxon>Caerostris</taxon>
    </lineage>
</organism>
<feature type="region of interest" description="Disordered" evidence="1">
    <location>
        <begin position="30"/>
        <end position="54"/>
    </location>
</feature>
<dbReference type="AlphaFoldDB" id="A0AAV4QS64"/>
<feature type="compositionally biased region" description="Polar residues" evidence="1">
    <location>
        <begin position="227"/>
        <end position="243"/>
    </location>
</feature>
<keyword evidence="3" id="KW-1185">Reference proteome</keyword>
<evidence type="ECO:0000313" key="2">
    <source>
        <dbReference type="EMBL" id="GIY12330.1"/>
    </source>
</evidence>
<feature type="compositionally biased region" description="Basic and acidic residues" evidence="1">
    <location>
        <begin position="210"/>
        <end position="226"/>
    </location>
</feature>
<feature type="compositionally biased region" description="Low complexity" evidence="1">
    <location>
        <begin position="117"/>
        <end position="126"/>
    </location>
</feature>
<gene>
    <name evidence="2" type="ORF">CEXT_341161</name>
</gene>
<evidence type="ECO:0000313" key="3">
    <source>
        <dbReference type="Proteomes" id="UP001054945"/>
    </source>
</evidence>
<accession>A0AAV4QS64</accession>
<dbReference type="EMBL" id="BPLR01006775">
    <property type="protein sequence ID" value="GIY12330.1"/>
    <property type="molecule type" value="Genomic_DNA"/>
</dbReference>
<reference evidence="2 3" key="1">
    <citation type="submission" date="2021-06" db="EMBL/GenBank/DDBJ databases">
        <title>Caerostris extrusa draft genome.</title>
        <authorList>
            <person name="Kono N."/>
            <person name="Arakawa K."/>
        </authorList>
    </citation>
    <scope>NUCLEOTIDE SEQUENCE [LARGE SCALE GENOMIC DNA]</scope>
</reference>
<dbReference type="Proteomes" id="UP001054945">
    <property type="component" value="Unassembled WGS sequence"/>
</dbReference>